<dbReference type="HOGENOM" id="CLU_008667_0_0_7"/>
<dbReference type="GO" id="GO:0004672">
    <property type="term" value="F:protein kinase activity"/>
    <property type="evidence" value="ECO:0007669"/>
    <property type="project" value="InterPro"/>
</dbReference>
<dbReference type="InterPro" id="IPR000719">
    <property type="entry name" value="Prot_kinase_dom"/>
</dbReference>
<dbReference type="CDD" id="cd14014">
    <property type="entry name" value="STKc_PknB_like"/>
    <property type="match status" value="1"/>
</dbReference>
<dbReference type="Gene3D" id="1.10.510.10">
    <property type="entry name" value="Transferase(Phosphotransferase) domain 1"/>
    <property type="match status" value="1"/>
</dbReference>
<dbReference type="Pfam" id="PF13191">
    <property type="entry name" value="AAA_16"/>
    <property type="match status" value="1"/>
</dbReference>
<dbReference type="InterPro" id="IPR041664">
    <property type="entry name" value="AAA_16"/>
</dbReference>
<dbReference type="SUPFAM" id="SSF52540">
    <property type="entry name" value="P-loop containing nucleoside triphosphate hydrolases"/>
    <property type="match status" value="1"/>
</dbReference>
<evidence type="ECO:0000259" key="1">
    <source>
        <dbReference type="PROSITE" id="PS50011"/>
    </source>
</evidence>
<dbReference type="PANTHER" id="PTHR43642">
    <property type="entry name" value="HYBRID SIGNAL TRANSDUCTION HISTIDINE KINASE G"/>
    <property type="match status" value="1"/>
</dbReference>
<accession>W4LSP3</accession>
<sequence>MKAENPSLDRIHQLHNELELTQSVHVPGIRKALDYIKIGTQHALILEFVDGQTLKEAFVNQRRSLQDILKLAIALARRLDALHQRHIIHKDINPHNILVDPGSLSPTLIDFGIATQLDLKTSHLSSPEHLEGTLPYMSPEQTGRINRHIDYRTDFYALGITLYEMLTGHLPFEASDALGWVHAHLAAKPTPIREHNADIPLVLGAIVDKLMAKNPEDRYQSAHGLHHDLQACESQWQASGGIVPFELGQQDESAQFKVPEKLYGREREIECLMAGLDRVCQGSTELALISGFSGIGKSSIIDELIEPVTRRRAFFVSGKFDQFHRDIPYAPLLEAFRGLLRQVLAGSDEQIHAWRQRLMEAVGSNGQVLIDLLPEAELILGAQPSVPDLDAEQNRDRFQWVLENVVRAMAQPEHPLVIFLDDLQWADSATLSLLKSWLATGGIGFLYLLGAYRDNEVGDGHPLQRMLDEIEQADVAPIGLQIEPLAVDDVAHLLADMFKRTPDKVRPLAGLLRQRTSGNPFFLKAFLTHLHTDGTIVFNHRERGWTWDAARIQQHEMAENIVDFMVDKIQRLSQAAQQTLEIAACMGDRFTLPVLAGLSPCSARTIYDHLYDSIAQGLIVPLSALIRTEGDEIPELDYAFAHDRIRQAAYALVPETEKPVIHRQIGDILTRQLSEAQQEERLFDIVNHLNLGFADSAPNDAGEATALASQLSHWNLRAGQKALASVAYGPAMTYFRLGLNRLPHVAWQSDYDLTLALHTCMVESAYLERFAKLIM</sequence>
<dbReference type="Proteomes" id="UP000019141">
    <property type="component" value="Unassembled WGS sequence"/>
</dbReference>
<keyword evidence="3" id="KW-1185">Reference proteome</keyword>
<dbReference type="SUPFAM" id="SSF56112">
    <property type="entry name" value="Protein kinase-like (PK-like)"/>
    <property type="match status" value="1"/>
</dbReference>
<comment type="caution">
    <text evidence="2">The sequence shown here is derived from an EMBL/GenBank/DDBJ whole genome shotgun (WGS) entry which is preliminary data.</text>
</comment>
<reference evidence="2 3" key="1">
    <citation type="journal article" date="2014" name="Nature">
        <title>An environmental bacterial taxon with a large and distinct metabolic repertoire.</title>
        <authorList>
            <person name="Wilson M.C."/>
            <person name="Mori T."/>
            <person name="Ruckert C."/>
            <person name="Uria A.R."/>
            <person name="Helf M.J."/>
            <person name="Takada K."/>
            <person name="Gernert C."/>
            <person name="Steffens U.A."/>
            <person name="Heycke N."/>
            <person name="Schmitt S."/>
            <person name="Rinke C."/>
            <person name="Helfrich E.J."/>
            <person name="Brachmann A.O."/>
            <person name="Gurgui C."/>
            <person name="Wakimoto T."/>
            <person name="Kracht M."/>
            <person name="Crusemann M."/>
            <person name="Hentschel U."/>
            <person name="Abe I."/>
            <person name="Matsunaga S."/>
            <person name="Kalinowski J."/>
            <person name="Takeyama H."/>
            <person name="Piel J."/>
        </authorList>
    </citation>
    <scope>NUCLEOTIDE SEQUENCE [LARGE SCALE GENOMIC DNA]</scope>
    <source>
        <strain evidence="3">TSY1</strain>
    </source>
</reference>
<proteinExistence type="predicted"/>
<dbReference type="InterPro" id="IPR027417">
    <property type="entry name" value="P-loop_NTPase"/>
</dbReference>
<gene>
    <name evidence="2" type="ORF">ETSY1_09975</name>
</gene>
<dbReference type="PROSITE" id="PS50011">
    <property type="entry name" value="PROTEIN_KINASE_DOM"/>
    <property type="match status" value="1"/>
</dbReference>
<feature type="domain" description="Protein kinase" evidence="1">
    <location>
        <begin position="1"/>
        <end position="230"/>
    </location>
</feature>
<evidence type="ECO:0000313" key="3">
    <source>
        <dbReference type="Proteomes" id="UP000019141"/>
    </source>
</evidence>
<dbReference type="InterPro" id="IPR011009">
    <property type="entry name" value="Kinase-like_dom_sf"/>
</dbReference>
<protein>
    <recommendedName>
        <fullName evidence="1">Protein kinase domain-containing protein</fullName>
    </recommendedName>
</protein>
<dbReference type="Gene3D" id="3.40.50.300">
    <property type="entry name" value="P-loop containing nucleotide triphosphate hydrolases"/>
    <property type="match status" value="1"/>
</dbReference>
<dbReference type="AlphaFoldDB" id="W4LSP3"/>
<dbReference type="SMART" id="SM00220">
    <property type="entry name" value="S_TKc"/>
    <property type="match status" value="1"/>
</dbReference>
<dbReference type="GO" id="GO:0005524">
    <property type="term" value="F:ATP binding"/>
    <property type="evidence" value="ECO:0007669"/>
    <property type="project" value="InterPro"/>
</dbReference>
<dbReference type="InterPro" id="IPR053159">
    <property type="entry name" value="Hybrid_Histidine_Kinase"/>
</dbReference>
<organism evidence="2 3">
    <name type="scientific">Entotheonella factor</name>
    <dbReference type="NCBI Taxonomy" id="1429438"/>
    <lineage>
        <taxon>Bacteria</taxon>
        <taxon>Pseudomonadati</taxon>
        <taxon>Nitrospinota/Tectimicrobiota group</taxon>
        <taxon>Candidatus Tectimicrobiota</taxon>
        <taxon>Candidatus Entotheonellia</taxon>
        <taxon>Candidatus Entotheonellales</taxon>
        <taxon>Candidatus Entotheonellaceae</taxon>
        <taxon>Candidatus Entotheonella</taxon>
    </lineage>
</organism>
<dbReference type="Pfam" id="PF00069">
    <property type="entry name" value="Pkinase"/>
    <property type="match status" value="1"/>
</dbReference>
<name>W4LSP3_ENTF1</name>
<evidence type="ECO:0000313" key="2">
    <source>
        <dbReference type="EMBL" id="ETX00766.1"/>
    </source>
</evidence>
<dbReference type="PATRIC" id="fig|1429438.4.peg.2039"/>
<dbReference type="EMBL" id="AZHW01000307">
    <property type="protein sequence ID" value="ETX00766.1"/>
    <property type="molecule type" value="Genomic_DNA"/>
</dbReference>
<dbReference type="PANTHER" id="PTHR43642:SF1">
    <property type="entry name" value="HYBRID SIGNAL TRANSDUCTION HISTIDINE KINASE G"/>
    <property type="match status" value="1"/>
</dbReference>